<organism evidence="1 2">
    <name type="scientific">Ensete ventricosum</name>
    <name type="common">Abyssinian banana</name>
    <name type="synonym">Musa ensete</name>
    <dbReference type="NCBI Taxonomy" id="4639"/>
    <lineage>
        <taxon>Eukaryota</taxon>
        <taxon>Viridiplantae</taxon>
        <taxon>Streptophyta</taxon>
        <taxon>Embryophyta</taxon>
        <taxon>Tracheophyta</taxon>
        <taxon>Spermatophyta</taxon>
        <taxon>Magnoliopsida</taxon>
        <taxon>Liliopsida</taxon>
        <taxon>Zingiberales</taxon>
        <taxon>Musaceae</taxon>
        <taxon>Ensete</taxon>
    </lineage>
</organism>
<dbReference type="InterPro" id="IPR027706">
    <property type="entry name" value="PGP_Pase"/>
</dbReference>
<reference evidence="1 2" key="1">
    <citation type="journal article" date="2014" name="Agronomy (Basel)">
        <title>A Draft Genome Sequence for Ensete ventricosum, the Drought-Tolerant Tree Against Hunger.</title>
        <authorList>
            <person name="Harrison J."/>
            <person name="Moore K.A."/>
            <person name="Paszkiewicz K."/>
            <person name="Jones T."/>
            <person name="Grant M."/>
            <person name="Ambacheew D."/>
            <person name="Muzemil S."/>
            <person name="Studholme D.J."/>
        </authorList>
    </citation>
    <scope>NUCLEOTIDE SEQUENCE [LARGE SCALE GENOMIC DNA]</scope>
</reference>
<dbReference type="GO" id="GO:0008962">
    <property type="term" value="F:phosphatidylglycerophosphatase activity"/>
    <property type="evidence" value="ECO:0007669"/>
    <property type="project" value="InterPro"/>
</dbReference>
<dbReference type="PANTHER" id="PTHR36052">
    <property type="entry name" value="EXCITATORY AMINO ACID TRANSPORTER"/>
    <property type="match status" value="1"/>
</dbReference>
<sequence>MTPHTVAKVKKKGFESRVLRTSHRHVALFSHNMDILLPLRRPKPHRNRCPPFTKGGAIQLNYTKRGIEHGRVELNAGHSDDGGTVARAGHPVVLQRPSKTPLDAPSVGARGANGAGAVFVNQLVKWDEKLKADLHKMLGKAKAANERRYFGPRMAVVLLPLLLRAPEKRRVEYGTKDDDYLPRLALPHLSVPDIRWVDWPALRRLGFRGVVFDKDNTLTAPYSLSLWPSLDPSFRLCHSAFPAGSIAVFSNSAGARISLVPSLFLLLFAAIHVA</sequence>
<name>A0A427B2I9_ENSVE</name>
<dbReference type="Proteomes" id="UP000287651">
    <property type="component" value="Unassembled WGS sequence"/>
</dbReference>
<evidence type="ECO:0000313" key="2">
    <source>
        <dbReference type="Proteomes" id="UP000287651"/>
    </source>
</evidence>
<evidence type="ECO:0000313" key="1">
    <source>
        <dbReference type="EMBL" id="RRT82688.1"/>
    </source>
</evidence>
<dbReference type="PANTHER" id="PTHR36052:SF1">
    <property type="entry name" value="EXCITATORY AMINO ACID TRANSPORTER"/>
    <property type="match status" value="1"/>
</dbReference>
<comment type="caution">
    <text evidence="1">The sequence shown here is derived from an EMBL/GenBank/DDBJ whole genome shotgun (WGS) entry which is preliminary data.</text>
</comment>
<accession>A0A427B2I9</accession>
<dbReference type="Pfam" id="PF09419">
    <property type="entry name" value="PGP_phosphatase"/>
    <property type="match status" value="1"/>
</dbReference>
<proteinExistence type="predicted"/>
<gene>
    <name evidence="1" type="ORF">B296_00019489</name>
</gene>
<dbReference type="AlphaFoldDB" id="A0A427B2I9"/>
<dbReference type="EMBL" id="AMZH03000644">
    <property type="protein sequence ID" value="RRT82688.1"/>
    <property type="molecule type" value="Genomic_DNA"/>
</dbReference>
<protein>
    <submittedName>
        <fullName evidence="1">Uncharacterized protein</fullName>
    </submittedName>
</protein>